<dbReference type="InterPro" id="IPR007751">
    <property type="entry name" value="DUF676_lipase-like"/>
</dbReference>
<accession>A0A1Y1X964</accession>
<protein>
    <recommendedName>
        <fullName evidence="3">DUF676 domain-containing protein</fullName>
    </recommendedName>
</protein>
<keyword evidence="2" id="KW-0175">Coiled coil</keyword>
<evidence type="ECO:0000313" key="5">
    <source>
        <dbReference type="Proteomes" id="UP000193944"/>
    </source>
</evidence>
<evidence type="ECO:0000259" key="3">
    <source>
        <dbReference type="Pfam" id="PF05057"/>
    </source>
</evidence>
<sequence length="400" mass="45657">MQRTNTINSITSNYNYKNYGGNFLTPFLDEKTIMIVYVHGFLGNNNTFHDFPELIKATMKLYNVRVINEVFPAFDTNGEFDKFVAYIIDWLYNHSKGYPIILMGHSMGGILIADVYRKIVKGDVDVKYKLNYETPKIYGVLGFDSPFFGVSSSIANAGVRKLKESLTAATSFVASYFTANNNIEDDIDNKLIENKSENKLIEYNNKKEEKETAIQRLDTNNNSNVNENSASSRWSFLSNLVLGTATVAAVGSSLFDQATREALIDGSRQILNESTSYLANYYKFLEPLIEITKQYERVDDLINYSRRSIINGKERFKFKNYYPITQTKNNDGTIGKSTFICLPLELRYLKFFDPIPGAKNAPDVVYSHTKMFNSQINIENMHILADKCIVDLYKIVRTLI</sequence>
<name>A0A1Y1X964_9FUNG</name>
<proteinExistence type="inferred from homology"/>
<comment type="caution">
    <text evidence="4">The sequence shown here is derived from an EMBL/GenBank/DDBJ whole genome shotgun (WGS) entry which is preliminary data.</text>
</comment>
<dbReference type="STRING" id="1754192.A0A1Y1X964"/>
<evidence type="ECO:0000313" key="4">
    <source>
        <dbReference type="EMBL" id="ORX82258.1"/>
    </source>
</evidence>
<gene>
    <name evidence="4" type="ORF">BCR32DRAFT_292754</name>
</gene>
<dbReference type="Proteomes" id="UP000193944">
    <property type="component" value="Unassembled WGS sequence"/>
</dbReference>
<evidence type="ECO:0000256" key="1">
    <source>
        <dbReference type="ARBA" id="ARBA00007920"/>
    </source>
</evidence>
<feature type="domain" description="DUF676" evidence="3">
    <location>
        <begin position="31"/>
        <end position="160"/>
    </location>
</feature>
<reference evidence="4 5" key="1">
    <citation type="submission" date="2016-08" db="EMBL/GenBank/DDBJ databases">
        <title>A Parts List for Fungal Cellulosomes Revealed by Comparative Genomics.</title>
        <authorList>
            <consortium name="DOE Joint Genome Institute"/>
            <person name="Haitjema C.H."/>
            <person name="Gilmore S.P."/>
            <person name="Henske J.K."/>
            <person name="Solomon K.V."/>
            <person name="De Groot R."/>
            <person name="Kuo A."/>
            <person name="Mondo S.J."/>
            <person name="Salamov A.A."/>
            <person name="Labutti K."/>
            <person name="Zhao Z."/>
            <person name="Chiniquy J."/>
            <person name="Barry K."/>
            <person name="Brewer H.M."/>
            <person name="Purvine S.O."/>
            <person name="Wright A.T."/>
            <person name="Boxma B."/>
            <person name="Van Alen T."/>
            <person name="Hackstein J.H."/>
            <person name="Baker S.E."/>
            <person name="Grigoriev I.V."/>
            <person name="O'Malley M.A."/>
        </authorList>
    </citation>
    <scope>NUCLEOTIDE SEQUENCE [LARGE SCALE GENOMIC DNA]</scope>
    <source>
        <strain evidence="4 5">S4</strain>
    </source>
</reference>
<dbReference type="SUPFAM" id="SSF53474">
    <property type="entry name" value="alpha/beta-Hydrolases"/>
    <property type="match status" value="1"/>
</dbReference>
<reference evidence="4 5" key="2">
    <citation type="submission" date="2016-08" db="EMBL/GenBank/DDBJ databases">
        <title>Pervasive Adenine N6-methylation of Active Genes in Fungi.</title>
        <authorList>
            <consortium name="DOE Joint Genome Institute"/>
            <person name="Mondo S.J."/>
            <person name="Dannebaum R.O."/>
            <person name="Kuo R.C."/>
            <person name="Labutti K."/>
            <person name="Haridas S."/>
            <person name="Kuo A."/>
            <person name="Salamov A."/>
            <person name="Ahrendt S.R."/>
            <person name="Lipzen A."/>
            <person name="Sullivan W."/>
            <person name="Andreopoulos W.B."/>
            <person name="Clum A."/>
            <person name="Lindquist E."/>
            <person name="Daum C."/>
            <person name="Ramamoorthy G.K."/>
            <person name="Gryganskyi A."/>
            <person name="Culley D."/>
            <person name="Magnuson J.K."/>
            <person name="James T.Y."/>
            <person name="O'Malley M.A."/>
            <person name="Stajich J.E."/>
            <person name="Spatafora J.W."/>
            <person name="Visel A."/>
            <person name="Grigoriev I.V."/>
        </authorList>
    </citation>
    <scope>NUCLEOTIDE SEQUENCE [LARGE SCALE GENOMIC DNA]</scope>
    <source>
        <strain evidence="4 5">S4</strain>
    </source>
</reference>
<dbReference type="Gene3D" id="3.40.50.1820">
    <property type="entry name" value="alpha/beta hydrolase"/>
    <property type="match status" value="1"/>
</dbReference>
<dbReference type="Pfam" id="PF05057">
    <property type="entry name" value="DUF676"/>
    <property type="match status" value="1"/>
</dbReference>
<dbReference type="OrthoDB" id="442243at2759"/>
<feature type="coiled-coil region" evidence="2">
    <location>
        <begin position="193"/>
        <end position="220"/>
    </location>
</feature>
<evidence type="ECO:0000256" key="2">
    <source>
        <dbReference type="SAM" id="Coils"/>
    </source>
</evidence>
<organism evidence="4 5">
    <name type="scientific">Anaeromyces robustus</name>
    <dbReference type="NCBI Taxonomy" id="1754192"/>
    <lineage>
        <taxon>Eukaryota</taxon>
        <taxon>Fungi</taxon>
        <taxon>Fungi incertae sedis</taxon>
        <taxon>Chytridiomycota</taxon>
        <taxon>Chytridiomycota incertae sedis</taxon>
        <taxon>Neocallimastigomycetes</taxon>
        <taxon>Neocallimastigales</taxon>
        <taxon>Neocallimastigaceae</taxon>
        <taxon>Anaeromyces</taxon>
    </lineage>
</organism>
<dbReference type="AlphaFoldDB" id="A0A1Y1X964"/>
<dbReference type="EMBL" id="MCFG01000099">
    <property type="protein sequence ID" value="ORX82258.1"/>
    <property type="molecule type" value="Genomic_DNA"/>
</dbReference>
<keyword evidence="5" id="KW-1185">Reference proteome</keyword>
<dbReference type="InterPro" id="IPR029058">
    <property type="entry name" value="AB_hydrolase_fold"/>
</dbReference>
<dbReference type="PANTHER" id="PTHR47842">
    <property type="entry name" value="EXPRESSED PROTEIN"/>
    <property type="match status" value="1"/>
</dbReference>
<dbReference type="PANTHER" id="PTHR47842:SF1">
    <property type="entry name" value="DUF676 DOMAIN-CONTAINING PROTEIN"/>
    <property type="match status" value="1"/>
</dbReference>
<comment type="similarity">
    <text evidence="1">Belongs to the putative lipase ROG1 family.</text>
</comment>